<evidence type="ECO:0000313" key="1">
    <source>
        <dbReference type="EMBL" id="AGO47483.1"/>
    </source>
</evidence>
<accession>R9ZZU8</accession>
<dbReference type="SUPFAM" id="SSF53098">
    <property type="entry name" value="Ribonuclease H-like"/>
    <property type="match status" value="1"/>
</dbReference>
<protein>
    <submittedName>
        <fullName evidence="1">Uncharacterized protein</fullName>
    </submittedName>
</protein>
<dbReference type="Proteomes" id="UP000014731">
    <property type="component" value="Segment"/>
</dbReference>
<evidence type="ECO:0000313" key="2">
    <source>
        <dbReference type="Proteomes" id="UP000014731"/>
    </source>
</evidence>
<organism evidence="1 2">
    <name type="scientific">Cellulophaga phage phi19:3</name>
    <dbReference type="NCBI Taxonomy" id="1327971"/>
    <lineage>
        <taxon>Viruses</taxon>
        <taxon>Duplodnaviria</taxon>
        <taxon>Heunggongvirae</taxon>
        <taxon>Uroviricota</taxon>
        <taxon>Caudoviricetes</taxon>
        <taxon>Pachyviridae</taxon>
        <taxon>Baltivirus</taxon>
        <taxon>Baltivirus phi19tres</taxon>
    </lineage>
</organism>
<dbReference type="EMBL" id="KC821608">
    <property type="protein sequence ID" value="AGO47483.1"/>
    <property type="molecule type" value="Genomic_DNA"/>
</dbReference>
<dbReference type="Gene3D" id="3.30.420.10">
    <property type="entry name" value="Ribonuclease H-like superfamily/Ribonuclease H"/>
    <property type="match status" value="1"/>
</dbReference>
<keyword evidence="2" id="KW-1185">Reference proteome</keyword>
<proteinExistence type="predicted"/>
<sequence length="177" mass="19694">MFLLYKKINNMKILAIDPGTLKSGWVLYDTKTHEILDKGVTDNFGLKLWIKSNVGENTFDATAVEMIASYGMAVGREVFETCLYIGQIMQLMDDNHIPCDLVFRRDVKQAICNNGKAKDPQIRQALIDQFPKTGGGAKPQIGNKKQPGRLYGVTSHIWAALGVAITFAKKKTNTNQT</sequence>
<dbReference type="GeneID" id="16881072"/>
<dbReference type="KEGG" id="vg:16881072"/>
<dbReference type="InterPro" id="IPR012337">
    <property type="entry name" value="RNaseH-like_sf"/>
</dbReference>
<name>R9ZZU8_9CAUD</name>
<gene>
    <name evidence="1" type="ORF">Phi19:3_gp079</name>
</gene>
<dbReference type="InterPro" id="IPR036397">
    <property type="entry name" value="RNaseH_sf"/>
</dbReference>
<dbReference type="RefSeq" id="YP_008240864.1">
    <property type="nucleotide sequence ID" value="NC_021789.1"/>
</dbReference>
<reference evidence="2" key="2">
    <citation type="submission" date="2013-03" db="EMBL/GenBank/DDBJ databases">
        <title>The Cellulophaga phages: a novel, diverse, and globally ubiquitous model system.</title>
        <authorList>
            <person name="Holmfeldt K."/>
            <person name="Solonenko N."/>
            <person name="Shah M."/>
            <person name="Corrier K."/>
            <person name="Riemann L."/>
            <person name="VerBerkmoes N.C."/>
            <person name="Sullivan M.B."/>
        </authorList>
    </citation>
    <scope>NUCLEOTIDE SEQUENCE [LARGE SCALE GENOMIC DNA]</scope>
</reference>
<reference evidence="1 2" key="1">
    <citation type="journal article" date="2013" name="Proc. Natl. Acad. Sci. U.S.A.">
        <title>Twelve previously unknown phage genera are ubiquitous in global oceans.</title>
        <authorList>
            <person name="Holmfeldt K."/>
            <person name="Solonenko N."/>
            <person name="Shah M."/>
            <person name="Corrier K."/>
            <person name="Riemann L."/>
            <person name="Verberkmoes N.C."/>
            <person name="Sullivan M.B."/>
        </authorList>
    </citation>
    <scope>NUCLEOTIDE SEQUENCE [LARGE SCALE GENOMIC DNA]</scope>
    <source>
        <strain evidence="1">Phi19:3</strain>
    </source>
</reference>
<dbReference type="GO" id="GO:0003676">
    <property type="term" value="F:nucleic acid binding"/>
    <property type="evidence" value="ECO:0007669"/>
    <property type="project" value="InterPro"/>
</dbReference>